<protein>
    <submittedName>
        <fullName evidence="1">Uncharacterized protein</fullName>
    </submittedName>
</protein>
<sequence>MYILVYLFAGPYGLGEIVSVLYDPTASLDKNGDPFPHIRGCLWLKLIHRTSTSNREEVTGGFCAVHDTVSGTKTILPQASRPTKLCL</sequence>
<name>A0A9P6EEB2_9AGAR</name>
<dbReference type="EMBL" id="MU157862">
    <property type="protein sequence ID" value="KAF9527338.1"/>
    <property type="molecule type" value="Genomic_DNA"/>
</dbReference>
<evidence type="ECO:0000313" key="2">
    <source>
        <dbReference type="Proteomes" id="UP000807306"/>
    </source>
</evidence>
<gene>
    <name evidence="1" type="ORF">CPB83DRAFT_856382</name>
</gene>
<evidence type="ECO:0000313" key="1">
    <source>
        <dbReference type="EMBL" id="KAF9527338.1"/>
    </source>
</evidence>
<accession>A0A9P6EEB2</accession>
<dbReference type="AlphaFoldDB" id="A0A9P6EEB2"/>
<proteinExistence type="predicted"/>
<keyword evidence="2" id="KW-1185">Reference proteome</keyword>
<comment type="caution">
    <text evidence="1">The sequence shown here is derived from an EMBL/GenBank/DDBJ whole genome shotgun (WGS) entry which is preliminary data.</text>
</comment>
<reference evidence="1" key="1">
    <citation type="submission" date="2020-11" db="EMBL/GenBank/DDBJ databases">
        <authorList>
            <consortium name="DOE Joint Genome Institute"/>
            <person name="Ahrendt S."/>
            <person name="Riley R."/>
            <person name="Andreopoulos W."/>
            <person name="Labutti K."/>
            <person name="Pangilinan J."/>
            <person name="Ruiz-Duenas F.J."/>
            <person name="Barrasa J.M."/>
            <person name="Sanchez-Garcia M."/>
            <person name="Camarero S."/>
            <person name="Miyauchi S."/>
            <person name="Serrano A."/>
            <person name="Linde D."/>
            <person name="Babiker R."/>
            <person name="Drula E."/>
            <person name="Ayuso-Fernandez I."/>
            <person name="Pacheco R."/>
            <person name="Padilla G."/>
            <person name="Ferreira P."/>
            <person name="Barriuso J."/>
            <person name="Kellner H."/>
            <person name="Castanera R."/>
            <person name="Alfaro M."/>
            <person name="Ramirez L."/>
            <person name="Pisabarro A.G."/>
            <person name="Kuo A."/>
            <person name="Tritt A."/>
            <person name="Lipzen A."/>
            <person name="He G."/>
            <person name="Yan M."/>
            <person name="Ng V."/>
            <person name="Cullen D."/>
            <person name="Martin F."/>
            <person name="Rosso M.-N."/>
            <person name="Henrissat B."/>
            <person name="Hibbett D."/>
            <person name="Martinez A.T."/>
            <person name="Grigoriev I.V."/>
        </authorList>
    </citation>
    <scope>NUCLEOTIDE SEQUENCE</scope>
    <source>
        <strain evidence="1">CBS 506.95</strain>
    </source>
</reference>
<organism evidence="1 2">
    <name type="scientific">Crepidotus variabilis</name>
    <dbReference type="NCBI Taxonomy" id="179855"/>
    <lineage>
        <taxon>Eukaryota</taxon>
        <taxon>Fungi</taxon>
        <taxon>Dikarya</taxon>
        <taxon>Basidiomycota</taxon>
        <taxon>Agaricomycotina</taxon>
        <taxon>Agaricomycetes</taxon>
        <taxon>Agaricomycetidae</taxon>
        <taxon>Agaricales</taxon>
        <taxon>Agaricineae</taxon>
        <taxon>Crepidotaceae</taxon>
        <taxon>Crepidotus</taxon>
    </lineage>
</organism>
<dbReference type="Proteomes" id="UP000807306">
    <property type="component" value="Unassembled WGS sequence"/>
</dbReference>